<keyword evidence="4" id="KW-1185">Reference proteome</keyword>
<protein>
    <submittedName>
        <fullName evidence="3">Arsenate reductase</fullName>
    </submittedName>
</protein>
<dbReference type="Pfam" id="PF01451">
    <property type="entry name" value="LMWPc"/>
    <property type="match status" value="1"/>
</dbReference>
<accession>A0A1Y6D0D4</accession>
<dbReference type="EMBL" id="FXAM01000001">
    <property type="protein sequence ID" value="SMF94293.1"/>
    <property type="molecule type" value="Genomic_DNA"/>
</dbReference>
<dbReference type="AlphaFoldDB" id="A0A1Y6D0D4"/>
<dbReference type="GO" id="GO:0046685">
    <property type="term" value="P:response to arsenic-containing substance"/>
    <property type="evidence" value="ECO:0007669"/>
    <property type="project" value="UniProtKB-KW"/>
</dbReference>
<dbReference type="PANTHER" id="PTHR43428:SF1">
    <property type="entry name" value="ARSENATE REDUCTASE"/>
    <property type="match status" value="1"/>
</dbReference>
<dbReference type="Proteomes" id="UP000192923">
    <property type="component" value="Unassembled WGS sequence"/>
</dbReference>
<feature type="domain" description="Phosphotyrosine protein phosphatase I" evidence="2">
    <location>
        <begin position="7"/>
        <end position="142"/>
    </location>
</feature>
<dbReference type="PANTHER" id="PTHR43428">
    <property type="entry name" value="ARSENATE REDUCTASE"/>
    <property type="match status" value="1"/>
</dbReference>
<organism evidence="3 4">
    <name type="scientific">Methylomagnum ishizawai</name>
    <dbReference type="NCBI Taxonomy" id="1760988"/>
    <lineage>
        <taxon>Bacteria</taxon>
        <taxon>Pseudomonadati</taxon>
        <taxon>Pseudomonadota</taxon>
        <taxon>Gammaproteobacteria</taxon>
        <taxon>Methylococcales</taxon>
        <taxon>Methylococcaceae</taxon>
        <taxon>Methylomagnum</taxon>
    </lineage>
</organism>
<evidence type="ECO:0000259" key="2">
    <source>
        <dbReference type="SMART" id="SM00226"/>
    </source>
</evidence>
<evidence type="ECO:0000313" key="3">
    <source>
        <dbReference type="EMBL" id="SMF94293.1"/>
    </source>
</evidence>
<dbReference type="RefSeq" id="WP_085211532.1">
    <property type="nucleotide sequence ID" value="NZ_FXAM01000001.1"/>
</dbReference>
<keyword evidence="1" id="KW-0059">Arsenical resistance</keyword>
<gene>
    <name evidence="3" type="ORF">SAMN02949497_1602</name>
</gene>
<sequence length="173" mass="18301">MTAKQPLHILVLCTGNSCRSVLGEALINHLGGDRLRAYSAGSHPIGRINPGALATLARHGLPTAGYKSQSWEEFEEAGIDILISVCDSAGGETCPVYLGKAVRGHWGLPDPAHVTGTPEEIEAAFEATYAALEQRIQKLLALPFETMAGPELSAALNRIGEDTPGGCKEVQRS</sequence>
<dbReference type="SMART" id="SM00226">
    <property type="entry name" value="LMWPc"/>
    <property type="match status" value="1"/>
</dbReference>
<evidence type="ECO:0000313" key="4">
    <source>
        <dbReference type="Proteomes" id="UP000192923"/>
    </source>
</evidence>
<dbReference type="InterPro" id="IPR036196">
    <property type="entry name" value="Ptyr_pPase_sf"/>
</dbReference>
<name>A0A1Y6D0D4_9GAMM</name>
<dbReference type="STRING" id="1760988.SAMN02949497_1602"/>
<dbReference type="SUPFAM" id="SSF52788">
    <property type="entry name" value="Phosphotyrosine protein phosphatases I"/>
    <property type="match status" value="1"/>
</dbReference>
<evidence type="ECO:0000256" key="1">
    <source>
        <dbReference type="ARBA" id="ARBA00022849"/>
    </source>
</evidence>
<proteinExistence type="predicted"/>
<dbReference type="Gene3D" id="3.40.50.2300">
    <property type="match status" value="1"/>
</dbReference>
<reference evidence="3 4" key="1">
    <citation type="submission" date="2016-12" db="EMBL/GenBank/DDBJ databases">
        <authorList>
            <person name="Song W.-J."/>
            <person name="Kurnit D.M."/>
        </authorList>
    </citation>
    <scope>NUCLEOTIDE SEQUENCE [LARGE SCALE GENOMIC DNA]</scope>
    <source>
        <strain evidence="3 4">175</strain>
    </source>
</reference>
<dbReference type="CDD" id="cd16345">
    <property type="entry name" value="LMWP_ArsC"/>
    <property type="match status" value="1"/>
</dbReference>
<dbReference type="InterPro" id="IPR023485">
    <property type="entry name" value="Ptyr_pPase"/>
</dbReference>
<dbReference type="OrthoDB" id="9793058at2"/>